<accession>A0ABR3JM55</accession>
<dbReference type="SMART" id="SM00950">
    <property type="entry name" value="Piwi"/>
    <property type="match status" value="1"/>
</dbReference>
<dbReference type="InterPro" id="IPR003165">
    <property type="entry name" value="Piwi"/>
</dbReference>
<dbReference type="SUPFAM" id="SSF101690">
    <property type="entry name" value="PAZ domain"/>
    <property type="match status" value="1"/>
</dbReference>
<dbReference type="Gene3D" id="3.40.50.2300">
    <property type="match status" value="1"/>
</dbReference>
<dbReference type="SUPFAM" id="SSF53098">
    <property type="entry name" value="Ribonuclease H-like"/>
    <property type="match status" value="1"/>
</dbReference>
<dbReference type="EMBL" id="JASNQZ010000006">
    <property type="protein sequence ID" value="KAL0956200.1"/>
    <property type="molecule type" value="Genomic_DNA"/>
</dbReference>
<dbReference type="Pfam" id="PF02171">
    <property type="entry name" value="Piwi"/>
    <property type="match status" value="1"/>
</dbReference>
<dbReference type="InterPro" id="IPR014811">
    <property type="entry name" value="ArgoL1"/>
</dbReference>
<dbReference type="Pfam" id="PF08699">
    <property type="entry name" value="ArgoL1"/>
    <property type="match status" value="1"/>
</dbReference>
<dbReference type="Gene3D" id="3.30.420.10">
    <property type="entry name" value="Ribonuclease H-like superfamily/Ribonuclease H"/>
    <property type="match status" value="1"/>
</dbReference>
<dbReference type="InterPro" id="IPR012337">
    <property type="entry name" value="RNaseH-like_sf"/>
</dbReference>
<dbReference type="InterPro" id="IPR032474">
    <property type="entry name" value="Argonaute_N"/>
</dbReference>
<comment type="caution">
    <text evidence="2">The sequence shown here is derived from an EMBL/GenBank/DDBJ whole genome shotgun (WGS) entry which is preliminary data.</text>
</comment>
<evidence type="ECO:0000313" key="3">
    <source>
        <dbReference type="Proteomes" id="UP001556367"/>
    </source>
</evidence>
<evidence type="ECO:0000313" key="2">
    <source>
        <dbReference type="EMBL" id="KAL0956200.1"/>
    </source>
</evidence>
<dbReference type="CDD" id="cd02846">
    <property type="entry name" value="PAZ_argonaute_like"/>
    <property type="match status" value="1"/>
</dbReference>
<evidence type="ECO:0000259" key="1">
    <source>
        <dbReference type="PROSITE" id="PS50822"/>
    </source>
</evidence>
<dbReference type="Pfam" id="PF16487">
    <property type="entry name" value="ArgoMid"/>
    <property type="match status" value="1"/>
</dbReference>
<keyword evidence="3" id="KW-1185">Reference proteome</keyword>
<feature type="domain" description="Piwi" evidence="1">
    <location>
        <begin position="505"/>
        <end position="816"/>
    </location>
</feature>
<reference evidence="3" key="1">
    <citation type="submission" date="2024-06" db="EMBL/GenBank/DDBJ databases">
        <title>Multi-omics analyses provide insights into the biosynthesis of the anticancer antibiotic pleurotin in Hohenbuehelia grisea.</title>
        <authorList>
            <person name="Weaver J.A."/>
            <person name="Alberti F."/>
        </authorList>
    </citation>
    <scope>NUCLEOTIDE SEQUENCE [LARGE SCALE GENOMIC DNA]</scope>
    <source>
        <strain evidence="3">T-177</strain>
    </source>
</reference>
<dbReference type="PANTHER" id="PTHR22891">
    <property type="entry name" value="EUKARYOTIC TRANSLATION INITIATION FACTOR 2C"/>
    <property type="match status" value="1"/>
</dbReference>
<dbReference type="Gene3D" id="2.170.260.10">
    <property type="entry name" value="paz domain"/>
    <property type="match status" value="1"/>
</dbReference>
<organism evidence="2 3">
    <name type="scientific">Hohenbuehelia grisea</name>
    <dbReference type="NCBI Taxonomy" id="104357"/>
    <lineage>
        <taxon>Eukaryota</taxon>
        <taxon>Fungi</taxon>
        <taxon>Dikarya</taxon>
        <taxon>Basidiomycota</taxon>
        <taxon>Agaricomycotina</taxon>
        <taxon>Agaricomycetes</taxon>
        <taxon>Agaricomycetidae</taxon>
        <taxon>Agaricales</taxon>
        <taxon>Pleurotineae</taxon>
        <taxon>Pleurotaceae</taxon>
        <taxon>Hohenbuehelia</taxon>
    </lineage>
</organism>
<dbReference type="SMART" id="SM01163">
    <property type="entry name" value="DUF1785"/>
    <property type="match status" value="1"/>
</dbReference>
<dbReference type="InterPro" id="IPR003100">
    <property type="entry name" value="PAZ_dom"/>
</dbReference>
<dbReference type="InterPro" id="IPR036085">
    <property type="entry name" value="PAZ_dom_sf"/>
</dbReference>
<dbReference type="InterPro" id="IPR036397">
    <property type="entry name" value="RNaseH_sf"/>
</dbReference>
<gene>
    <name evidence="2" type="ORF">HGRIS_002357</name>
</gene>
<dbReference type="InterPro" id="IPR032473">
    <property type="entry name" value="Argonaute_Mid_dom"/>
</dbReference>
<dbReference type="Pfam" id="PF16486">
    <property type="entry name" value="ArgoN"/>
    <property type="match status" value="1"/>
</dbReference>
<dbReference type="Pfam" id="PF02170">
    <property type="entry name" value="PAZ"/>
    <property type="match status" value="1"/>
</dbReference>
<name>A0ABR3JM55_9AGAR</name>
<sequence length="875" mass="96595">MTQPRVGTAGRPLRVTTNSFKVLQLPTKDYTQYDDFNPEVRTPQRRQEIIHKLQIEVAPETFNPRAVYDGRFIMYTSKPLVLPSQGGSSFTVSFGNPQSDRGNYVVRITRTAGAVIIPSDLNALIINGQATQQAQVATNLLQLLIRQAPNQSNPNNGRSYFTDVGHMSVGSGFELWRGYFQSVRPSVQRMLVNIDTSMAAMHERGRVPDIALNVIGGRNLRDLAVEKRDPRFRKLEKYFKGLQVIINTPAMKGRKKKIFALEPKAGNYRFDKDGEQMTIGQYFQIAFNVRLALPDIFGVVISSRNAPAPIIIPAEFCSIPPGQIYKGKLPEELVASGAVLKFSEIRPAERLETIQRGLAPGRGHQGVESPVLQYEQSDFIMNSGMVIDKTPLTITGRVLDPAGLQYGSGRSVMPRDGGWNVVGQMLNTPATMAAWGIVNFESKIPQGAVQELQRTIYQCCTRLGMQVNPNAYMTEGNGHNVPTVLDDAVKRIVHGIDPKLITRPVIIAILPQNAAPIRAAVKLWGDIRQGVVTQCVRETKIYSRGNFVAKDQYCNNVSIKLNARLGGVNAVVQHAATQFFAKAPIMILGADVGHASPGSNRPSVTSLVYSHDRHAVQYAALSRVQQARQEIIEDLEEMIYEALCSFGAKNHAAPTRMIFFRDGVSEGEFQKVADIEIKAIQSGVDRAFHKAGQQNAPRPLLTFIVVGKRHHIRFFPSRQDGDRTGNCPPGFVADAGIQSPICCDFYLQSHGALKGTSRPSHYIVLKDDNFEGNVDKIQNLAYALCHAYAKATRVVSIPAPVYYADLVCSRASFYFDPTLDFSDAGTSTSAATLDLAAWKAAYVGTRMARDMDKTISDLQQAVYLLPLPLLYLLEL</sequence>
<protein>
    <recommendedName>
        <fullName evidence="1">Piwi domain-containing protein</fullName>
    </recommendedName>
</protein>
<dbReference type="PROSITE" id="PS50822">
    <property type="entry name" value="PIWI"/>
    <property type="match status" value="1"/>
</dbReference>
<dbReference type="Proteomes" id="UP001556367">
    <property type="component" value="Unassembled WGS sequence"/>
</dbReference>
<proteinExistence type="predicted"/>